<dbReference type="GO" id="GO:0033539">
    <property type="term" value="P:fatty acid beta-oxidation using acyl-CoA dehydrogenase"/>
    <property type="evidence" value="ECO:0007669"/>
    <property type="project" value="TreeGrafter"/>
</dbReference>
<dbReference type="InterPro" id="IPR037069">
    <property type="entry name" value="AcylCoA_DH/ox_N_sf"/>
</dbReference>
<dbReference type="InterPro" id="IPR006091">
    <property type="entry name" value="Acyl-CoA_Oxase/DH_mid-dom"/>
</dbReference>
<feature type="non-terminal residue" evidence="8">
    <location>
        <position position="268"/>
    </location>
</feature>
<keyword evidence="5" id="KW-0560">Oxidoreductase</keyword>
<evidence type="ECO:0000256" key="2">
    <source>
        <dbReference type="ARBA" id="ARBA00009347"/>
    </source>
</evidence>
<name>A0A7C9VQ60_9BRAD</name>
<gene>
    <name evidence="8" type="ORF">G4V63_20195</name>
</gene>
<dbReference type="InterPro" id="IPR050741">
    <property type="entry name" value="Acyl-CoA_dehydrogenase"/>
</dbReference>
<dbReference type="InterPro" id="IPR046373">
    <property type="entry name" value="Acyl-CoA_Oxase/DH_mid-dom_sf"/>
</dbReference>
<evidence type="ECO:0000256" key="5">
    <source>
        <dbReference type="ARBA" id="ARBA00023002"/>
    </source>
</evidence>
<comment type="cofactor">
    <cofactor evidence="1">
        <name>FAD</name>
        <dbReference type="ChEBI" id="CHEBI:57692"/>
    </cofactor>
</comment>
<keyword evidence="4" id="KW-0274">FAD</keyword>
<evidence type="ECO:0000313" key="8">
    <source>
        <dbReference type="EMBL" id="NGX97434.1"/>
    </source>
</evidence>
<organism evidence="8 9">
    <name type="scientific">Candidatus Afipia apatlaquensis</name>
    <dbReference type="NCBI Taxonomy" id="2712852"/>
    <lineage>
        <taxon>Bacteria</taxon>
        <taxon>Pseudomonadati</taxon>
        <taxon>Pseudomonadota</taxon>
        <taxon>Alphaproteobacteria</taxon>
        <taxon>Hyphomicrobiales</taxon>
        <taxon>Nitrobacteraceae</taxon>
        <taxon>Afipia</taxon>
    </lineage>
</organism>
<dbReference type="EMBL" id="JAAMRR010001035">
    <property type="protein sequence ID" value="NGX97434.1"/>
    <property type="molecule type" value="Genomic_DNA"/>
</dbReference>
<keyword evidence="3" id="KW-0285">Flavoprotein</keyword>
<evidence type="ECO:0000259" key="7">
    <source>
        <dbReference type="Pfam" id="PF02771"/>
    </source>
</evidence>
<sequence length="268" mass="28773">MDAPERLAETSASPFLTPEHLAFRDMLRRFVATEIEPFAAQWDEAGEFPRELYLKAASIGLLQLGFPEEYGGIPCDRFMSMIAAQELARAGAGGVSASLKSHTIGAPPIVYGGSDELKARVLPDILAGRKISALAITEPGGGSDVANLRTTARRDGDHYVVKGEKTFITSGMRADYYTVAVRTGGEGAGGVSLLLIERDTPGFSRTPLKKMGWWASDTATLYFDDCRVPVANLIGTENAGFKLIMKNFNSERLGLAAGCTGFARVCVE</sequence>
<dbReference type="FunFam" id="2.40.110.10:FF:000002">
    <property type="entry name" value="Acyl-CoA dehydrogenase fadE12"/>
    <property type="match status" value="1"/>
</dbReference>
<keyword evidence="9" id="KW-1185">Reference proteome</keyword>
<dbReference type="PANTHER" id="PTHR48083">
    <property type="entry name" value="MEDIUM-CHAIN SPECIFIC ACYL-COA DEHYDROGENASE, MITOCHONDRIAL-RELATED"/>
    <property type="match status" value="1"/>
</dbReference>
<evidence type="ECO:0000313" key="9">
    <source>
        <dbReference type="Proteomes" id="UP000480266"/>
    </source>
</evidence>
<reference evidence="8" key="1">
    <citation type="submission" date="2020-02" db="EMBL/GenBank/DDBJ databases">
        <title>Draft genome sequence of Candidatus Afipia apatlaquensis IBT-C3, a potential strain for decolorization of textile dyes.</title>
        <authorList>
            <person name="Sanchez-Reyes A."/>
            <person name="Breton-Deval L."/>
            <person name="Mangelson H."/>
            <person name="Sanchez-Flores A."/>
        </authorList>
    </citation>
    <scope>NUCLEOTIDE SEQUENCE [LARGE SCALE GENOMIC DNA]</scope>
    <source>
        <strain evidence="8">IBT-C3</strain>
    </source>
</reference>
<evidence type="ECO:0000256" key="4">
    <source>
        <dbReference type="ARBA" id="ARBA00022827"/>
    </source>
</evidence>
<feature type="domain" description="Acyl-CoA oxidase/dehydrogenase middle" evidence="6">
    <location>
        <begin position="133"/>
        <end position="226"/>
    </location>
</feature>
<dbReference type="InterPro" id="IPR009100">
    <property type="entry name" value="AcylCoA_DH/oxidase_NM_dom_sf"/>
</dbReference>
<evidence type="ECO:0000256" key="3">
    <source>
        <dbReference type="ARBA" id="ARBA00022630"/>
    </source>
</evidence>
<dbReference type="SUPFAM" id="SSF56645">
    <property type="entry name" value="Acyl-CoA dehydrogenase NM domain-like"/>
    <property type="match status" value="1"/>
</dbReference>
<dbReference type="Pfam" id="PF02770">
    <property type="entry name" value="Acyl-CoA_dh_M"/>
    <property type="match status" value="1"/>
</dbReference>
<dbReference type="GO" id="GO:0005737">
    <property type="term" value="C:cytoplasm"/>
    <property type="evidence" value="ECO:0007669"/>
    <property type="project" value="TreeGrafter"/>
</dbReference>
<dbReference type="Gene3D" id="2.40.110.10">
    <property type="entry name" value="Butyryl-CoA Dehydrogenase, subunit A, domain 2"/>
    <property type="match status" value="1"/>
</dbReference>
<comment type="similarity">
    <text evidence="2">Belongs to the acyl-CoA dehydrogenase family.</text>
</comment>
<evidence type="ECO:0000256" key="1">
    <source>
        <dbReference type="ARBA" id="ARBA00001974"/>
    </source>
</evidence>
<dbReference type="PANTHER" id="PTHR48083:SF28">
    <property type="entry name" value="ACYL-COA DEHYDROGENASE FAMILY PROTEIN (AFU_ORTHOLOGUE AFUA_6G10880)-RELATED"/>
    <property type="match status" value="1"/>
</dbReference>
<dbReference type="GO" id="GO:0050660">
    <property type="term" value="F:flavin adenine dinucleotide binding"/>
    <property type="evidence" value="ECO:0007669"/>
    <property type="project" value="InterPro"/>
</dbReference>
<comment type="caution">
    <text evidence="8">The sequence shown here is derived from an EMBL/GenBank/DDBJ whole genome shotgun (WGS) entry which is preliminary data.</text>
</comment>
<dbReference type="Gene3D" id="1.10.540.10">
    <property type="entry name" value="Acyl-CoA dehydrogenase/oxidase, N-terminal domain"/>
    <property type="match status" value="1"/>
</dbReference>
<dbReference type="Proteomes" id="UP000480266">
    <property type="component" value="Unassembled WGS sequence"/>
</dbReference>
<proteinExistence type="inferred from homology"/>
<dbReference type="InterPro" id="IPR013786">
    <property type="entry name" value="AcylCoA_DH/ox_N"/>
</dbReference>
<dbReference type="GO" id="GO:0003995">
    <property type="term" value="F:acyl-CoA dehydrogenase activity"/>
    <property type="evidence" value="ECO:0007669"/>
    <property type="project" value="TreeGrafter"/>
</dbReference>
<protein>
    <submittedName>
        <fullName evidence="8">Acyl-CoA dehydrogenase</fullName>
    </submittedName>
</protein>
<feature type="domain" description="Acyl-CoA dehydrogenase/oxidase N-terminal" evidence="7">
    <location>
        <begin position="17"/>
        <end position="128"/>
    </location>
</feature>
<dbReference type="Pfam" id="PF02771">
    <property type="entry name" value="Acyl-CoA_dh_N"/>
    <property type="match status" value="1"/>
</dbReference>
<accession>A0A7C9VQ60</accession>
<dbReference type="AlphaFoldDB" id="A0A7C9VQ60"/>
<evidence type="ECO:0000259" key="6">
    <source>
        <dbReference type="Pfam" id="PF02770"/>
    </source>
</evidence>